<evidence type="ECO:0000313" key="3">
    <source>
        <dbReference type="EMBL" id="GBE90210.1"/>
    </source>
</evidence>
<dbReference type="AlphaFoldDB" id="A0A401H761"/>
<dbReference type="Proteomes" id="UP000287166">
    <property type="component" value="Unassembled WGS sequence"/>
</dbReference>
<dbReference type="OrthoDB" id="3249359at2759"/>
<feature type="region of interest" description="Disordered" evidence="1">
    <location>
        <begin position="1"/>
        <end position="20"/>
    </location>
</feature>
<feature type="region of interest" description="Disordered" evidence="1">
    <location>
        <begin position="183"/>
        <end position="208"/>
    </location>
</feature>
<organism evidence="3 4">
    <name type="scientific">Sparassis crispa</name>
    <dbReference type="NCBI Taxonomy" id="139825"/>
    <lineage>
        <taxon>Eukaryota</taxon>
        <taxon>Fungi</taxon>
        <taxon>Dikarya</taxon>
        <taxon>Basidiomycota</taxon>
        <taxon>Agaricomycotina</taxon>
        <taxon>Agaricomycetes</taxon>
        <taxon>Polyporales</taxon>
        <taxon>Sparassidaceae</taxon>
        <taxon>Sparassis</taxon>
    </lineage>
</organism>
<dbReference type="EMBL" id="BFAD01000019">
    <property type="protein sequence ID" value="GBE90210.1"/>
    <property type="molecule type" value="Genomic_DNA"/>
</dbReference>
<gene>
    <name evidence="3" type="ORF">SCP_1900590</name>
</gene>
<reference evidence="3 4" key="1">
    <citation type="journal article" date="2018" name="Sci. Rep.">
        <title>Genome sequence of the cauliflower mushroom Sparassis crispa (Hanabiratake) and its association with beneficial usage.</title>
        <authorList>
            <person name="Kiyama R."/>
            <person name="Furutani Y."/>
            <person name="Kawaguchi K."/>
            <person name="Nakanishi T."/>
        </authorList>
    </citation>
    <scope>NUCLEOTIDE SEQUENCE [LARGE SCALE GENOMIC DNA]</scope>
</reference>
<accession>A0A401H761</accession>
<dbReference type="GeneID" id="38787127"/>
<dbReference type="STRING" id="139825.A0A401H761"/>
<dbReference type="Gene3D" id="3.30.710.10">
    <property type="entry name" value="Potassium Channel Kv1.1, Chain A"/>
    <property type="match status" value="1"/>
</dbReference>
<sequence length="317" mass="34768">MANDCASTAAVATPATMSSPRPHAKYWLDDGSLVIRTQNDLFKVHRTLLVRHSIVLSSLSDGVQTVEDIDGCPIVHIPDELGVQSADLEALLEHLYHDIPLDTDAPFPRVAAVLRATSKRQLDFPAIHELARRRLEGMLPSGPEAFVHPPDPDVALTLAVEHNLHSIQKALFYSLATNSNLEHDDPDGASTPGIIGVDSGSGDPRPNLSPALADQCKALLNELIAHFTPILFTVATAHHMACTDVFAEAWMPLVIQPALESNGLCRPLETLETIIKLDWHAEGLCQECVEEKTAEWRDEQRVVWEKMDEWLGLSGKS</sequence>
<keyword evidence="4" id="KW-1185">Reference proteome</keyword>
<dbReference type="RefSeq" id="XP_027621123.1">
    <property type="nucleotide sequence ID" value="XM_027765322.1"/>
</dbReference>
<name>A0A401H761_9APHY</name>
<dbReference type="InParanoid" id="A0A401H761"/>
<protein>
    <recommendedName>
        <fullName evidence="2">BTB domain-containing protein</fullName>
    </recommendedName>
</protein>
<evidence type="ECO:0000259" key="2">
    <source>
        <dbReference type="PROSITE" id="PS50097"/>
    </source>
</evidence>
<comment type="caution">
    <text evidence="3">The sequence shown here is derived from an EMBL/GenBank/DDBJ whole genome shotgun (WGS) entry which is preliminary data.</text>
</comment>
<dbReference type="InterPro" id="IPR000210">
    <property type="entry name" value="BTB/POZ_dom"/>
</dbReference>
<feature type="domain" description="BTB" evidence="2">
    <location>
        <begin position="29"/>
        <end position="96"/>
    </location>
</feature>
<evidence type="ECO:0000256" key="1">
    <source>
        <dbReference type="SAM" id="MobiDB-lite"/>
    </source>
</evidence>
<proteinExistence type="predicted"/>
<dbReference type="InterPro" id="IPR011333">
    <property type="entry name" value="SKP1/BTB/POZ_sf"/>
</dbReference>
<dbReference type="PROSITE" id="PS50097">
    <property type="entry name" value="BTB"/>
    <property type="match status" value="1"/>
</dbReference>
<evidence type="ECO:0000313" key="4">
    <source>
        <dbReference type="Proteomes" id="UP000287166"/>
    </source>
</evidence>